<dbReference type="InterPro" id="IPR050500">
    <property type="entry name" value="Phos_Acetyltrans/Butyryltrans"/>
</dbReference>
<dbReference type="EMBL" id="CP095046">
    <property type="protein sequence ID" value="UOQ70412.1"/>
    <property type="molecule type" value="Genomic_DNA"/>
</dbReference>
<dbReference type="Pfam" id="PF13500">
    <property type="entry name" value="AAA_26"/>
    <property type="match status" value="1"/>
</dbReference>
<dbReference type="PANTHER" id="PTHR43356">
    <property type="entry name" value="PHOSPHATE ACETYLTRANSFERASE"/>
    <property type="match status" value="1"/>
</dbReference>
<keyword evidence="2" id="KW-1185">Reference proteome</keyword>
<name>A0A8T9Q0L3_9BACT</name>
<dbReference type="PANTHER" id="PTHR43356:SF3">
    <property type="entry name" value="PHOSPHATE ACETYLTRANSFERASE"/>
    <property type="match status" value="1"/>
</dbReference>
<evidence type="ECO:0000313" key="1">
    <source>
        <dbReference type="EMBL" id="UOQ70412.1"/>
    </source>
</evidence>
<dbReference type="CDD" id="cd03109">
    <property type="entry name" value="DTBS"/>
    <property type="match status" value="1"/>
</dbReference>
<dbReference type="Proteomes" id="UP000831796">
    <property type="component" value="Chromosome"/>
</dbReference>
<dbReference type="InterPro" id="IPR027417">
    <property type="entry name" value="P-loop_NTPase"/>
</dbReference>
<accession>A0A8T9Q0L3</accession>
<dbReference type="SUPFAM" id="SSF52540">
    <property type="entry name" value="P-loop containing nucleoside triphosphate hydrolases"/>
    <property type="match status" value="1"/>
</dbReference>
<reference evidence="1" key="1">
    <citation type="submission" date="2022-04" db="EMBL/GenBank/DDBJ databases">
        <title>Hymenobacter sp. isolated from the air.</title>
        <authorList>
            <person name="Won M."/>
            <person name="Lee C.-M."/>
            <person name="Woen H.-Y."/>
            <person name="Kwon S.-W."/>
        </authorList>
    </citation>
    <scope>NUCLEOTIDE SEQUENCE</scope>
    <source>
        <strain evidence="1">5116S-3</strain>
    </source>
</reference>
<proteinExistence type="predicted"/>
<dbReference type="Gene3D" id="3.40.50.300">
    <property type="entry name" value="P-loop containing nucleotide triphosphate hydrolases"/>
    <property type="match status" value="1"/>
</dbReference>
<sequence length="150" mass="16785">MTKAVFIAAAEPYSGKSLVSLGLVNMLLGQARKVGYFKPIIDYDPPQQRDPHIDTVLSYFKLPLNYDDTYAFTRPEALRLMEADAQGELIDQVIHKFKQWEDNYDFTVVEGSDYLGMGTAIEFDANVSIAKNLGVPVILVVSGRARARPR</sequence>
<protein>
    <submittedName>
        <fullName evidence="1">AAA family ATPase</fullName>
    </submittedName>
</protein>
<gene>
    <name evidence="1" type="ORF">MUN79_16895</name>
</gene>
<dbReference type="RefSeq" id="WP_244673834.1">
    <property type="nucleotide sequence ID" value="NZ_CP095046.1"/>
</dbReference>
<dbReference type="AlphaFoldDB" id="A0A8T9Q0L3"/>
<dbReference type="KEGG" id="hcu:MUN79_16895"/>
<organism evidence="1 2">
    <name type="scientific">Hymenobacter cellulosilyticus</name>
    <dbReference type="NCBI Taxonomy" id="2932248"/>
    <lineage>
        <taxon>Bacteria</taxon>
        <taxon>Pseudomonadati</taxon>
        <taxon>Bacteroidota</taxon>
        <taxon>Cytophagia</taxon>
        <taxon>Cytophagales</taxon>
        <taxon>Hymenobacteraceae</taxon>
        <taxon>Hymenobacter</taxon>
    </lineage>
</organism>
<evidence type="ECO:0000313" key="2">
    <source>
        <dbReference type="Proteomes" id="UP000831796"/>
    </source>
</evidence>